<dbReference type="InterPro" id="IPR013057">
    <property type="entry name" value="AA_transpt_TM"/>
</dbReference>
<feature type="compositionally biased region" description="Polar residues" evidence="8">
    <location>
        <begin position="18"/>
        <end position="36"/>
    </location>
</feature>
<feature type="transmembrane region" description="Helical" evidence="9">
    <location>
        <begin position="467"/>
        <end position="490"/>
    </location>
</feature>
<keyword evidence="2" id="KW-0813">Transport</keyword>
<dbReference type="OrthoDB" id="1938734at2759"/>
<evidence type="ECO:0000256" key="5">
    <source>
        <dbReference type="ARBA" id="ARBA00022989"/>
    </source>
</evidence>
<comment type="similarity">
    <text evidence="7">Belongs to the amino acid/polyamine transporter 2 family. Amino acid/auxin permease (AAAP) (TC 2.A.18.5) subfamily.</text>
</comment>
<feature type="transmembrane region" description="Helical" evidence="9">
    <location>
        <begin position="595"/>
        <end position="618"/>
    </location>
</feature>
<feature type="transmembrane region" description="Helical" evidence="9">
    <location>
        <begin position="390"/>
        <end position="410"/>
    </location>
</feature>
<feature type="region of interest" description="Disordered" evidence="8">
    <location>
        <begin position="97"/>
        <end position="137"/>
    </location>
</feature>
<dbReference type="Pfam" id="PF01490">
    <property type="entry name" value="Aa_trans"/>
    <property type="match status" value="1"/>
</dbReference>
<feature type="transmembrane region" description="Helical" evidence="9">
    <location>
        <begin position="434"/>
        <end position="455"/>
    </location>
</feature>
<feature type="transmembrane region" description="Helical" evidence="9">
    <location>
        <begin position="330"/>
        <end position="352"/>
    </location>
</feature>
<reference evidence="11 12" key="1">
    <citation type="submission" date="2019-06" db="EMBL/GenBank/DDBJ databases">
        <title>A chromosomal-level reference genome of Carpinus fangiana (Coryloideae, Betulaceae).</title>
        <authorList>
            <person name="Yang X."/>
            <person name="Wang Z."/>
            <person name="Zhang L."/>
            <person name="Hao G."/>
            <person name="Liu J."/>
            <person name="Yang Y."/>
        </authorList>
    </citation>
    <scope>NUCLEOTIDE SEQUENCE [LARGE SCALE GENOMIC DNA]</scope>
    <source>
        <strain evidence="11">Cfa_2016G</strain>
        <tissue evidence="11">Leaf</tissue>
    </source>
</reference>
<evidence type="ECO:0000256" key="8">
    <source>
        <dbReference type="SAM" id="MobiDB-lite"/>
    </source>
</evidence>
<evidence type="ECO:0000256" key="3">
    <source>
        <dbReference type="ARBA" id="ARBA00022692"/>
    </source>
</evidence>
<feature type="region of interest" description="Disordered" evidence="8">
    <location>
        <begin position="1"/>
        <end position="55"/>
    </location>
</feature>
<gene>
    <name evidence="11" type="ORF">FH972_023695</name>
</gene>
<accession>A0A5N6KWF6</accession>
<evidence type="ECO:0000256" key="4">
    <source>
        <dbReference type="ARBA" id="ARBA00022970"/>
    </source>
</evidence>
<dbReference type="PANTHER" id="PTHR22950">
    <property type="entry name" value="AMINO ACID TRANSPORTER"/>
    <property type="match status" value="1"/>
</dbReference>
<feature type="transmembrane region" description="Helical" evidence="9">
    <location>
        <begin position="569"/>
        <end position="589"/>
    </location>
</feature>
<keyword evidence="6 9" id="KW-0472">Membrane</keyword>
<feature type="transmembrane region" description="Helical" evidence="9">
    <location>
        <begin position="279"/>
        <end position="298"/>
    </location>
</feature>
<feature type="compositionally biased region" description="Basic and acidic residues" evidence="8">
    <location>
        <begin position="1"/>
        <end position="17"/>
    </location>
</feature>
<dbReference type="GO" id="GO:0015179">
    <property type="term" value="F:L-amino acid transmembrane transporter activity"/>
    <property type="evidence" value="ECO:0007669"/>
    <property type="project" value="TreeGrafter"/>
</dbReference>
<feature type="transmembrane region" description="Helical" evidence="9">
    <location>
        <begin position="510"/>
        <end position="530"/>
    </location>
</feature>
<evidence type="ECO:0000256" key="2">
    <source>
        <dbReference type="ARBA" id="ARBA00022448"/>
    </source>
</evidence>
<proteinExistence type="inferred from homology"/>
<keyword evidence="3 9" id="KW-0812">Transmembrane</keyword>
<evidence type="ECO:0000313" key="11">
    <source>
        <dbReference type="EMBL" id="KAB8349679.1"/>
    </source>
</evidence>
<evidence type="ECO:0000256" key="1">
    <source>
        <dbReference type="ARBA" id="ARBA00004141"/>
    </source>
</evidence>
<dbReference type="PANTHER" id="PTHR22950:SF692">
    <property type="entry name" value="TRANSMEMBRANE AMINO ACID TRANSPORTER FAMILY PROTEIN"/>
    <property type="match status" value="1"/>
</dbReference>
<dbReference type="GO" id="GO:0005774">
    <property type="term" value="C:vacuolar membrane"/>
    <property type="evidence" value="ECO:0007669"/>
    <property type="project" value="TreeGrafter"/>
</dbReference>
<comment type="subcellular location">
    <subcellularLocation>
        <location evidence="1">Membrane</location>
        <topology evidence="1">Multi-pass membrane protein</topology>
    </subcellularLocation>
</comment>
<dbReference type="Proteomes" id="UP000327013">
    <property type="component" value="Unassembled WGS sequence"/>
</dbReference>
<evidence type="ECO:0000313" key="12">
    <source>
        <dbReference type="Proteomes" id="UP000327013"/>
    </source>
</evidence>
<comment type="caution">
    <text evidence="11">The sequence shown here is derived from an EMBL/GenBank/DDBJ whole genome shotgun (WGS) entry which is preliminary data.</text>
</comment>
<protein>
    <recommendedName>
        <fullName evidence="10">Amino acid transporter transmembrane domain-containing protein</fullName>
    </recommendedName>
</protein>
<sequence>MAERRDEQTSREARESGVSESTAVFSPERLSSQAASYGTIGDRHHASHTDLRRRSSAAERVNSLAEIGGVNSIRNFARSWQRAAVFQQVTPGRRSFVLESDLDDPQTAGRSSNDGRLLRPRPSFFDSPSSGSHGRASDVLVDADDDESLIEGGITIPRSSLGQGRSSVRRDSIFQIEPQLSSPFGGSYRSRYGSLASRVNESSMLHAGKLFRQQQGIPPEDDESDNDETQPLVVRRVEEVEGKHIDIVVGQSTLPQTIFNSVNTLIGVGMLSLPLAIRYSGWILGLGFFIWSAVVTSYTAKLLAKCLDVDGSLITFADLAYVSFGSRARIATSILFSLELLAACVALVILFADSLNALIPTWDLVYFKIICGILITPLGFIPLRFLSLSSVLGILCCLGIVAAVFVDGLIKPHALGSLREPATTYVFPADWRTLPLAFGLLMAPWGGHSVFPNIYRDMRHPKKYNRAVNVTYVFTFFLEAALAVAGYLMYGDTVRDEITANIFLTEGYPRWISIAIVVAIAIIPLTKLPLNARPIVSTIELFCGLHRRALSGASSMDGMSGLNRGLLKIAIRVLTNVVIIIIAILVPSFDRVMSLLGSLACFTICIILPCAFHLKIFGKELALRQRVLDWTLLVTCTILAILGTAASFVPKNLLGVPDS</sequence>
<feature type="transmembrane region" description="Helical" evidence="9">
    <location>
        <begin position="630"/>
        <end position="649"/>
    </location>
</feature>
<keyword evidence="12" id="KW-1185">Reference proteome</keyword>
<dbReference type="EMBL" id="VIBQ01000014">
    <property type="protein sequence ID" value="KAB8349679.1"/>
    <property type="molecule type" value="Genomic_DNA"/>
</dbReference>
<evidence type="ECO:0000256" key="9">
    <source>
        <dbReference type="SAM" id="Phobius"/>
    </source>
</evidence>
<feature type="domain" description="Amino acid transporter transmembrane" evidence="10">
    <location>
        <begin position="251"/>
        <end position="647"/>
    </location>
</feature>
<keyword evidence="4" id="KW-0029">Amino-acid transport</keyword>
<feature type="compositionally biased region" description="Low complexity" evidence="8">
    <location>
        <begin position="120"/>
        <end position="132"/>
    </location>
</feature>
<feature type="transmembrane region" description="Helical" evidence="9">
    <location>
        <begin position="364"/>
        <end position="383"/>
    </location>
</feature>
<name>A0A5N6KWF6_9ROSI</name>
<feature type="compositionally biased region" description="Basic and acidic residues" evidence="8">
    <location>
        <begin position="41"/>
        <end position="55"/>
    </location>
</feature>
<organism evidence="11 12">
    <name type="scientific">Carpinus fangiana</name>
    <dbReference type="NCBI Taxonomy" id="176857"/>
    <lineage>
        <taxon>Eukaryota</taxon>
        <taxon>Viridiplantae</taxon>
        <taxon>Streptophyta</taxon>
        <taxon>Embryophyta</taxon>
        <taxon>Tracheophyta</taxon>
        <taxon>Spermatophyta</taxon>
        <taxon>Magnoliopsida</taxon>
        <taxon>eudicotyledons</taxon>
        <taxon>Gunneridae</taxon>
        <taxon>Pentapetalae</taxon>
        <taxon>rosids</taxon>
        <taxon>fabids</taxon>
        <taxon>Fagales</taxon>
        <taxon>Betulaceae</taxon>
        <taxon>Carpinus</taxon>
    </lineage>
</organism>
<dbReference type="AlphaFoldDB" id="A0A5N6KWF6"/>
<evidence type="ECO:0000256" key="6">
    <source>
        <dbReference type="ARBA" id="ARBA00023136"/>
    </source>
</evidence>
<evidence type="ECO:0000256" key="7">
    <source>
        <dbReference type="ARBA" id="ARBA00049662"/>
    </source>
</evidence>
<evidence type="ECO:0000259" key="10">
    <source>
        <dbReference type="Pfam" id="PF01490"/>
    </source>
</evidence>
<keyword evidence="5 9" id="KW-1133">Transmembrane helix</keyword>